<feature type="domain" description="WCX" evidence="2">
    <location>
        <begin position="254"/>
        <end position="326"/>
    </location>
</feature>
<dbReference type="Pfam" id="PF13280">
    <property type="entry name" value="WYL"/>
    <property type="match status" value="1"/>
</dbReference>
<accession>A0ABU6KL35</accession>
<dbReference type="PANTHER" id="PTHR34580:SF1">
    <property type="entry name" value="PROTEIN PAFC"/>
    <property type="match status" value="1"/>
</dbReference>
<evidence type="ECO:0000259" key="2">
    <source>
        <dbReference type="Pfam" id="PF25583"/>
    </source>
</evidence>
<reference evidence="3 4" key="1">
    <citation type="journal article" date="2024" name="Int. J. Syst. Evol. Microbiol.">
        <title>Virgibacillus tibetensis sp. nov., isolated from salt lake on the Tibetan Plateau of China.</title>
        <authorList>
            <person name="Phurbu D."/>
            <person name="Liu Z.-X."/>
            <person name="Wang R."/>
            <person name="Zheng Y.-Y."/>
            <person name="Liu H.-C."/>
            <person name="Zhou Y.-G."/>
            <person name="Yu Y.-J."/>
            <person name="Li A.-H."/>
        </authorList>
    </citation>
    <scope>NUCLEOTIDE SEQUENCE [LARGE SCALE GENOMIC DNA]</scope>
    <source>
        <strain evidence="3 4">C22-A2</strain>
    </source>
</reference>
<comment type="caution">
    <text evidence="3">The sequence shown here is derived from an EMBL/GenBank/DDBJ whole genome shotgun (WGS) entry which is preliminary data.</text>
</comment>
<keyword evidence="4" id="KW-1185">Reference proteome</keyword>
<sequence length="332" mass="39217">MTQPTKIERILALMQVLNKYTDENHELSLIELTDRLIEEFDENTEITSSAVRRDLKELQSSKYYDLIAYQEDKGLPMTFSYQNKVFEIHELRLLMDAIPSARFITKTEKGKILEKIKELTSNALASNLENQIYVNELSGNEESNVKYIIFDLHNAIQDNKVIQFKYGRFNVNKQFILSNEGKYRELHPYALFWNNDYYYLIGKYPNKKDIRHFRIDRMRDVFVTDSSFLKDQDFNLSSYTQQLFHMYSGVQKDLKVRFDNHLINVIIDRFGKGVYIEPDGKDTFILRTKAIISEGLVRWLLTWGSDAKVLDPPELVKKMKEECAKMNEMYES</sequence>
<dbReference type="Proteomes" id="UP001335737">
    <property type="component" value="Unassembled WGS sequence"/>
</dbReference>
<evidence type="ECO:0000259" key="1">
    <source>
        <dbReference type="Pfam" id="PF13280"/>
    </source>
</evidence>
<feature type="domain" description="WYL" evidence="1">
    <location>
        <begin position="151"/>
        <end position="222"/>
    </location>
</feature>
<dbReference type="InterPro" id="IPR057727">
    <property type="entry name" value="WCX_dom"/>
</dbReference>
<proteinExistence type="predicted"/>
<dbReference type="Pfam" id="PF25583">
    <property type="entry name" value="WCX"/>
    <property type="match status" value="1"/>
</dbReference>
<gene>
    <name evidence="3" type="ORF">QGM71_20755</name>
</gene>
<dbReference type="RefSeq" id="WP_327609418.1">
    <property type="nucleotide sequence ID" value="NZ_JARZFX010000021.1"/>
</dbReference>
<dbReference type="PANTHER" id="PTHR34580">
    <property type="match status" value="1"/>
</dbReference>
<dbReference type="InterPro" id="IPR026881">
    <property type="entry name" value="WYL_dom"/>
</dbReference>
<dbReference type="InterPro" id="IPR051534">
    <property type="entry name" value="CBASS_pafABC_assoc_protein"/>
</dbReference>
<protein>
    <submittedName>
        <fullName evidence="3">WYL domain-containing protein</fullName>
    </submittedName>
</protein>
<dbReference type="PROSITE" id="PS52050">
    <property type="entry name" value="WYL"/>
    <property type="match status" value="1"/>
</dbReference>
<dbReference type="EMBL" id="JARZFX010000021">
    <property type="protein sequence ID" value="MEC5425888.1"/>
    <property type="molecule type" value="Genomic_DNA"/>
</dbReference>
<organism evidence="3 4">
    <name type="scientific">Virgibacillus tibetensis</name>
    <dbReference type="NCBI Taxonomy" id="3042313"/>
    <lineage>
        <taxon>Bacteria</taxon>
        <taxon>Bacillati</taxon>
        <taxon>Bacillota</taxon>
        <taxon>Bacilli</taxon>
        <taxon>Bacillales</taxon>
        <taxon>Bacillaceae</taxon>
        <taxon>Virgibacillus</taxon>
    </lineage>
</organism>
<evidence type="ECO:0000313" key="3">
    <source>
        <dbReference type="EMBL" id="MEC5425888.1"/>
    </source>
</evidence>
<evidence type="ECO:0000313" key="4">
    <source>
        <dbReference type="Proteomes" id="UP001335737"/>
    </source>
</evidence>
<name>A0ABU6KL35_9BACI</name>